<evidence type="ECO:0000313" key="4">
    <source>
        <dbReference type="Proteomes" id="UP000597656"/>
    </source>
</evidence>
<evidence type="ECO:0000313" key="3">
    <source>
        <dbReference type="EMBL" id="GGN18721.1"/>
    </source>
</evidence>
<reference evidence="4" key="1">
    <citation type="journal article" date="2019" name="Int. J. Syst. Evol. Microbiol.">
        <title>The Global Catalogue of Microorganisms (GCM) 10K type strain sequencing project: providing services to taxonomists for standard genome sequencing and annotation.</title>
        <authorList>
            <consortium name="The Broad Institute Genomics Platform"/>
            <consortium name="The Broad Institute Genome Sequencing Center for Infectious Disease"/>
            <person name="Wu L."/>
            <person name="Ma J."/>
        </authorList>
    </citation>
    <scope>NUCLEOTIDE SEQUENCE [LARGE SCALE GENOMIC DNA]</scope>
    <source>
        <strain evidence="4">CGMCC 4.7319</strain>
    </source>
</reference>
<feature type="compositionally biased region" description="Low complexity" evidence="1">
    <location>
        <begin position="36"/>
        <end position="53"/>
    </location>
</feature>
<proteinExistence type="predicted"/>
<dbReference type="PROSITE" id="PS51257">
    <property type="entry name" value="PROKAR_LIPOPROTEIN"/>
    <property type="match status" value="1"/>
</dbReference>
<evidence type="ECO:0008006" key="5">
    <source>
        <dbReference type="Google" id="ProtNLM"/>
    </source>
</evidence>
<dbReference type="Pfam" id="PF12079">
    <property type="entry name" value="DUF3558"/>
    <property type="match status" value="1"/>
</dbReference>
<keyword evidence="4" id="KW-1185">Reference proteome</keyword>
<feature type="chain" id="PRO_5046536351" description="DUF3558 domain-containing protein" evidence="2">
    <location>
        <begin position="22"/>
        <end position="177"/>
    </location>
</feature>
<accession>A0ABQ2IQ06</accession>
<dbReference type="EMBL" id="BMNC01000014">
    <property type="protein sequence ID" value="GGN18721.1"/>
    <property type="molecule type" value="Genomic_DNA"/>
</dbReference>
<keyword evidence="2" id="KW-0732">Signal</keyword>
<name>A0ABQ2IQ06_9PSEU</name>
<dbReference type="Proteomes" id="UP000597656">
    <property type="component" value="Unassembled WGS sequence"/>
</dbReference>
<comment type="caution">
    <text evidence="3">The sequence shown here is derived from an EMBL/GenBank/DDBJ whole genome shotgun (WGS) entry which is preliminary data.</text>
</comment>
<evidence type="ECO:0000256" key="1">
    <source>
        <dbReference type="SAM" id="MobiDB-lite"/>
    </source>
</evidence>
<organism evidence="3 4">
    <name type="scientific">Lentzea pudingi</name>
    <dbReference type="NCBI Taxonomy" id="1789439"/>
    <lineage>
        <taxon>Bacteria</taxon>
        <taxon>Bacillati</taxon>
        <taxon>Actinomycetota</taxon>
        <taxon>Actinomycetes</taxon>
        <taxon>Pseudonocardiales</taxon>
        <taxon>Pseudonocardiaceae</taxon>
        <taxon>Lentzea</taxon>
    </lineage>
</organism>
<sequence length="177" mass="18383">MIMSVKLRVVLPVVVLGFALAGCSSNETGKATAVNTPSTTSGSSPTSSSSGTGLAEVDPCSLLKSADVSRLKLTTAEKLDENSCQWRAEDRTLVRLNTYPKLGVKDYELGPNSEPSDIKLGTHDAKLIKKALTNTSCAVVIKLTDTSSVDVNATGSKLDGSCAAAQSIAEAIEPNLP</sequence>
<evidence type="ECO:0000256" key="2">
    <source>
        <dbReference type="SAM" id="SignalP"/>
    </source>
</evidence>
<gene>
    <name evidence="3" type="ORF">GCM10011609_69740</name>
</gene>
<feature type="signal peptide" evidence="2">
    <location>
        <begin position="1"/>
        <end position="21"/>
    </location>
</feature>
<dbReference type="InterPro" id="IPR024520">
    <property type="entry name" value="DUF3558"/>
</dbReference>
<protein>
    <recommendedName>
        <fullName evidence="5">DUF3558 domain-containing protein</fullName>
    </recommendedName>
</protein>
<feature type="region of interest" description="Disordered" evidence="1">
    <location>
        <begin position="28"/>
        <end position="54"/>
    </location>
</feature>